<dbReference type="Pfam" id="PF07336">
    <property type="entry name" value="ABATE"/>
    <property type="match status" value="1"/>
</dbReference>
<accession>A0A2T0SQ93</accession>
<evidence type="ECO:0000313" key="3">
    <source>
        <dbReference type="Proteomes" id="UP000239494"/>
    </source>
</evidence>
<gene>
    <name evidence="2" type="ORF">CLV43_1132</name>
</gene>
<dbReference type="InterPro" id="IPR010852">
    <property type="entry name" value="ABATE"/>
</dbReference>
<keyword evidence="3" id="KW-1185">Reference proteome</keyword>
<proteinExistence type="predicted"/>
<dbReference type="InterPro" id="IPR021005">
    <property type="entry name" value="Znf_CGNR"/>
</dbReference>
<dbReference type="PANTHER" id="PTHR35525">
    <property type="entry name" value="BLL6575 PROTEIN"/>
    <property type="match status" value="1"/>
</dbReference>
<protein>
    <submittedName>
        <fullName evidence="2">Putative RNA-binding Zn ribbon-like protein</fullName>
    </submittedName>
</protein>
<organism evidence="2 3">
    <name type="scientific">Umezawaea tangerina</name>
    <dbReference type="NCBI Taxonomy" id="84725"/>
    <lineage>
        <taxon>Bacteria</taxon>
        <taxon>Bacillati</taxon>
        <taxon>Actinomycetota</taxon>
        <taxon>Actinomycetes</taxon>
        <taxon>Pseudonocardiales</taxon>
        <taxon>Pseudonocardiaceae</taxon>
        <taxon>Umezawaea</taxon>
    </lineage>
</organism>
<dbReference type="PANTHER" id="PTHR35525:SF3">
    <property type="entry name" value="BLL6575 PROTEIN"/>
    <property type="match status" value="1"/>
</dbReference>
<dbReference type="Pfam" id="PF11706">
    <property type="entry name" value="zf-CGNR"/>
    <property type="match status" value="1"/>
</dbReference>
<dbReference type="SUPFAM" id="SSF160904">
    <property type="entry name" value="Jann2411-like"/>
    <property type="match status" value="1"/>
</dbReference>
<evidence type="ECO:0000313" key="2">
    <source>
        <dbReference type="EMBL" id="PRY35575.1"/>
    </source>
</evidence>
<dbReference type="Proteomes" id="UP000239494">
    <property type="component" value="Unassembled WGS sequence"/>
</dbReference>
<evidence type="ECO:0000259" key="1">
    <source>
        <dbReference type="Pfam" id="PF11706"/>
    </source>
</evidence>
<feature type="domain" description="Zinc finger CGNR" evidence="1">
    <location>
        <begin position="143"/>
        <end position="182"/>
    </location>
</feature>
<comment type="caution">
    <text evidence="2">The sequence shown here is derived from an EMBL/GenBank/DDBJ whole genome shotgun (WGS) entry which is preliminary data.</text>
</comment>
<dbReference type="Gene3D" id="1.10.3300.10">
    <property type="entry name" value="Jann2411-like domain"/>
    <property type="match status" value="1"/>
</dbReference>
<reference evidence="2 3" key="1">
    <citation type="submission" date="2018-03" db="EMBL/GenBank/DDBJ databases">
        <title>Genomic Encyclopedia of Archaeal and Bacterial Type Strains, Phase II (KMG-II): from individual species to whole genera.</title>
        <authorList>
            <person name="Goeker M."/>
        </authorList>
    </citation>
    <scope>NUCLEOTIDE SEQUENCE [LARGE SCALE GENOMIC DNA]</scope>
    <source>
        <strain evidence="2 3">DSM 44720</strain>
    </source>
</reference>
<name>A0A2T0SQ93_9PSEU</name>
<dbReference type="InterPro" id="IPR023286">
    <property type="entry name" value="ABATE_dom_sf"/>
</dbReference>
<sequence length="188" mass="21058">MEIRWLTVGTLFYRQRVEFPTLGTEPLPVELANTLHGTDDLIGTAERAGEWFAEMGQAPVDAGRARKLRDSVHRLFTAVVDGVAPDRADITVVNGFATPTRLELDWSADGPVSRWRDTTLGGTAVLGRIATRAVELLAGPDALRRCTAPGCSMFFVRDHPRRRWCTPSCGHRDRQARYYRRKRPEVSP</sequence>
<dbReference type="EMBL" id="PVTF01000013">
    <property type="protein sequence ID" value="PRY35575.1"/>
    <property type="molecule type" value="Genomic_DNA"/>
</dbReference>
<dbReference type="AlphaFoldDB" id="A0A2T0SQ93"/>